<evidence type="ECO:0000313" key="1">
    <source>
        <dbReference type="EMBL" id="GAA2455899.1"/>
    </source>
</evidence>
<dbReference type="EMBL" id="BAAARW010000044">
    <property type="protein sequence ID" value="GAA2455899.1"/>
    <property type="molecule type" value="Genomic_DNA"/>
</dbReference>
<protein>
    <submittedName>
        <fullName evidence="1">Uncharacterized protein</fullName>
    </submittedName>
</protein>
<reference evidence="1 2" key="1">
    <citation type="journal article" date="2019" name="Int. J. Syst. Evol. Microbiol.">
        <title>The Global Catalogue of Microorganisms (GCM) 10K type strain sequencing project: providing services to taxonomists for standard genome sequencing and annotation.</title>
        <authorList>
            <consortium name="The Broad Institute Genomics Platform"/>
            <consortium name="The Broad Institute Genome Sequencing Center for Infectious Disease"/>
            <person name="Wu L."/>
            <person name="Ma J."/>
        </authorList>
    </citation>
    <scope>NUCLEOTIDE SEQUENCE [LARGE SCALE GENOMIC DNA]</scope>
    <source>
        <strain evidence="1 2">JCM 3325</strain>
    </source>
</reference>
<keyword evidence="2" id="KW-1185">Reference proteome</keyword>
<name>A0ABN3KCH8_9ACTN</name>
<dbReference type="RefSeq" id="WP_344597771.1">
    <property type="nucleotide sequence ID" value="NZ_BAAARW010000044.1"/>
</dbReference>
<accession>A0ABN3KCH8</accession>
<dbReference type="Proteomes" id="UP001501231">
    <property type="component" value="Unassembled WGS sequence"/>
</dbReference>
<proteinExistence type="predicted"/>
<gene>
    <name evidence="1" type="ORF">GCM10010191_89000</name>
</gene>
<sequence>MKDPIMIQSPCGAYVITRDGQELAEFRPDGTGWWDARMASGKPRRLWATHTLETETDVALTVATRLLYS</sequence>
<evidence type="ECO:0000313" key="2">
    <source>
        <dbReference type="Proteomes" id="UP001501231"/>
    </source>
</evidence>
<organism evidence="1 2">
    <name type="scientific">Actinomadura vinacea</name>
    <dbReference type="NCBI Taxonomy" id="115336"/>
    <lineage>
        <taxon>Bacteria</taxon>
        <taxon>Bacillati</taxon>
        <taxon>Actinomycetota</taxon>
        <taxon>Actinomycetes</taxon>
        <taxon>Streptosporangiales</taxon>
        <taxon>Thermomonosporaceae</taxon>
        <taxon>Actinomadura</taxon>
    </lineage>
</organism>
<comment type="caution">
    <text evidence="1">The sequence shown here is derived from an EMBL/GenBank/DDBJ whole genome shotgun (WGS) entry which is preliminary data.</text>
</comment>